<keyword evidence="3" id="KW-1185">Reference proteome</keyword>
<protein>
    <recommendedName>
        <fullName evidence="1">DUF5008 domain-containing protein</fullName>
    </recommendedName>
</protein>
<dbReference type="OrthoDB" id="9805017at2"/>
<proteinExistence type="predicted"/>
<evidence type="ECO:0000259" key="1">
    <source>
        <dbReference type="Pfam" id="PF16400"/>
    </source>
</evidence>
<dbReference type="SUPFAM" id="SSF101898">
    <property type="entry name" value="NHL repeat"/>
    <property type="match status" value="1"/>
</dbReference>
<dbReference type="InterPro" id="IPR013431">
    <property type="entry name" value="Delta_60_rpt"/>
</dbReference>
<evidence type="ECO:0000313" key="3">
    <source>
        <dbReference type="Proteomes" id="UP000031246"/>
    </source>
</evidence>
<organism evidence="2 3">
    <name type="scientific">Pedobacter kyungheensis</name>
    <dbReference type="NCBI Taxonomy" id="1069985"/>
    <lineage>
        <taxon>Bacteria</taxon>
        <taxon>Pseudomonadati</taxon>
        <taxon>Bacteroidota</taxon>
        <taxon>Sphingobacteriia</taxon>
        <taxon>Sphingobacteriales</taxon>
        <taxon>Sphingobacteriaceae</taxon>
        <taxon>Pedobacter</taxon>
    </lineage>
</organism>
<evidence type="ECO:0000313" key="2">
    <source>
        <dbReference type="EMBL" id="KIA95188.1"/>
    </source>
</evidence>
<dbReference type="Pfam" id="PF17164">
    <property type="entry name" value="DUF5122"/>
    <property type="match status" value="4"/>
</dbReference>
<reference evidence="2 3" key="1">
    <citation type="submission" date="2014-10" db="EMBL/GenBank/DDBJ databases">
        <title>Pedobacter Kyungheensis.</title>
        <authorList>
            <person name="Anderson B.M."/>
            <person name="Newman J.D."/>
        </authorList>
    </citation>
    <scope>NUCLEOTIDE SEQUENCE [LARGE SCALE GENOMIC DNA]</scope>
    <source>
        <strain evidence="2 3">KACC 16221</strain>
    </source>
</reference>
<dbReference type="InterPro" id="IPR032175">
    <property type="entry name" value="DUF5008"/>
</dbReference>
<dbReference type="PROSITE" id="PS51257">
    <property type="entry name" value="PROKAR_LIPOPROTEIN"/>
    <property type="match status" value="1"/>
</dbReference>
<gene>
    <name evidence="2" type="ORF">OC25_07670</name>
</gene>
<accession>A0A0C1FTR4</accession>
<feature type="domain" description="DUF5008" evidence="1">
    <location>
        <begin position="35"/>
        <end position="128"/>
    </location>
</feature>
<name>A0A0C1FTR4_9SPHI</name>
<dbReference type="Gene3D" id="2.80.10.50">
    <property type="match status" value="2"/>
</dbReference>
<dbReference type="Proteomes" id="UP000031246">
    <property type="component" value="Unassembled WGS sequence"/>
</dbReference>
<dbReference type="Pfam" id="PF16400">
    <property type="entry name" value="DUF5008"/>
    <property type="match status" value="1"/>
</dbReference>
<dbReference type="EMBL" id="JSYN01000006">
    <property type="protein sequence ID" value="KIA95188.1"/>
    <property type="molecule type" value="Genomic_DNA"/>
</dbReference>
<comment type="caution">
    <text evidence="2">The sequence shown here is derived from an EMBL/GenBank/DDBJ whole genome shotgun (WGS) entry which is preliminary data.</text>
</comment>
<dbReference type="RefSeq" id="WP_039473744.1">
    <property type="nucleotide sequence ID" value="NZ_JSYN01000006.1"/>
</dbReference>
<sequence length="552" mass="59976">MKYLNYKYKTSVFQIGFFLLATLLFACKKNEVELKDPYANGKESLGIQFRSKAPSPAIASSGDVVDVNIRGLLKYKDKFKLYVNELEAEVLNYSDSTLQFKVPLNASTGGIWVTVDDASLDNQTFFGPTLQIAGKTSLDAGFQVVNGSNYTIYDILRLASGGYILAGAFTDFENKATKDLPVGNIAQINAGGAVETTLKFGIGANYLLNSAERISSGAQNGKFLIAGNFSSFNTKRPNRANINSLTRLNVDGTLDSTIIDVVNATPNDPSKNRDTVPSFNGGVQGTIKKIFTFNDQVYAVGNFDYYLRAFYERSTYDAKVYDRVLMRQMVRMDMDGSMDQTFHYNAATKQSPNGANGIINDAIQLPDGKLILAGTFTSFNGISRNRLVRINLDGSVDATFNIGTGADDEITSITYNATTKKILVAGPFKTFNGQPRTGVAMLETDGSLTAGFTFPSLSGGIVNYAGQLNNGKIIVAGSFNKYRDILRQGFMVLNTDGTLASGYNNTGVFQGTIEKMIETTSTAGNPAIILVGNIFRFDNIPAKNIIRVELLN</sequence>
<dbReference type="AlphaFoldDB" id="A0A0C1FTR4"/>